<name>A0A1S2XDA8_CICAR</name>
<dbReference type="GO" id="GO:0008270">
    <property type="term" value="F:zinc ion binding"/>
    <property type="evidence" value="ECO:0007669"/>
    <property type="project" value="UniProtKB-KW"/>
</dbReference>
<evidence type="ECO:0000259" key="10">
    <source>
        <dbReference type="PROSITE" id="PS50157"/>
    </source>
</evidence>
<reference evidence="11" key="1">
    <citation type="journal article" date="2013" name="Nat. Biotechnol.">
        <title>Draft genome sequence of chickpea (Cicer arietinum) provides a resource for trait improvement.</title>
        <authorList>
            <person name="Varshney R.K."/>
            <person name="Song C."/>
            <person name="Saxena R.K."/>
            <person name="Azam S."/>
            <person name="Yu S."/>
            <person name="Sharpe A.G."/>
            <person name="Cannon S."/>
            <person name="Baek J."/>
            <person name="Rosen B.D."/>
            <person name="Tar'an B."/>
            <person name="Millan T."/>
            <person name="Zhang X."/>
            <person name="Ramsay L.D."/>
            <person name="Iwata A."/>
            <person name="Wang Y."/>
            <person name="Nelson W."/>
            <person name="Farmer A.D."/>
            <person name="Gaur P.M."/>
            <person name="Soderlund C."/>
            <person name="Penmetsa R.V."/>
            <person name="Xu C."/>
            <person name="Bharti A.K."/>
            <person name="He W."/>
            <person name="Winter P."/>
            <person name="Zhao S."/>
            <person name="Hane J.K."/>
            <person name="Carrasquilla-Garcia N."/>
            <person name="Condie J.A."/>
            <person name="Upadhyaya H.D."/>
            <person name="Luo M.C."/>
            <person name="Thudi M."/>
            <person name="Gowda C.L."/>
            <person name="Singh N.P."/>
            <person name="Lichtenzveig J."/>
            <person name="Gali K.K."/>
            <person name="Rubio J."/>
            <person name="Nadarajan N."/>
            <person name="Dolezel J."/>
            <person name="Bansal K.C."/>
            <person name="Xu X."/>
            <person name="Edwards D."/>
            <person name="Zhang G."/>
            <person name="Kahl G."/>
            <person name="Gil J."/>
            <person name="Singh K.B."/>
            <person name="Datta S.K."/>
            <person name="Jackson S.A."/>
            <person name="Wang J."/>
            <person name="Cook D.R."/>
        </authorList>
    </citation>
    <scope>NUCLEOTIDE SEQUENCE [LARGE SCALE GENOMIC DNA]</scope>
    <source>
        <strain evidence="11">cv. CDC Frontier</strain>
    </source>
</reference>
<dbReference type="RefSeq" id="XP_004487557.1">
    <property type="nucleotide sequence ID" value="XM_004487500.3"/>
</dbReference>
<feature type="domain" description="C2H2-type" evidence="10">
    <location>
        <begin position="243"/>
        <end position="270"/>
    </location>
</feature>
<dbReference type="Gene3D" id="3.30.160.60">
    <property type="entry name" value="Classic Zinc Finger"/>
    <property type="match status" value="1"/>
</dbReference>
<organism evidence="11 12">
    <name type="scientific">Cicer arietinum</name>
    <name type="common">Chickpea</name>
    <name type="synonym">Garbanzo</name>
    <dbReference type="NCBI Taxonomy" id="3827"/>
    <lineage>
        <taxon>Eukaryota</taxon>
        <taxon>Viridiplantae</taxon>
        <taxon>Streptophyta</taxon>
        <taxon>Embryophyta</taxon>
        <taxon>Tracheophyta</taxon>
        <taxon>Spermatophyta</taxon>
        <taxon>Magnoliopsida</taxon>
        <taxon>eudicotyledons</taxon>
        <taxon>Gunneridae</taxon>
        <taxon>Pentapetalae</taxon>
        <taxon>rosids</taxon>
        <taxon>fabids</taxon>
        <taxon>Fabales</taxon>
        <taxon>Fabaceae</taxon>
        <taxon>Papilionoideae</taxon>
        <taxon>50 kb inversion clade</taxon>
        <taxon>NPAAA clade</taxon>
        <taxon>Hologalegina</taxon>
        <taxon>IRL clade</taxon>
        <taxon>Cicereae</taxon>
        <taxon>Cicer</taxon>
    </lineage>
</organism>
<evidence type="ECO:0000256" key="3">
    <source>
        <dbReference type="ARBA" id="ARBA00022737"/>
    </source>
</evidence>
<evidence type="ECO:0000256" key="1">
    <source>
        <dbReference type="ARBA" id="ARBA00004123"/>
    </source>
</evidence>
<accession>A0A1S2XDA8</accession>
<dbReference type="GeneID" id="101496905"/>
<dbReference type="GO" id="GO:0005634">
    <property type="term" value="C:nucleus"/>
    <property type="evidence" value="ECO:0007669"/>
    <property type="project" value="UniProtKB-SubCell"/>
</dbReference>
<evidence type="ECO:0000256" key="8">
    <source>
        <dbReference type="ARBA" id="ARBA00023242"/>
    </source>
</evidence>
<dbReference type="InterPro" id="IPR036236">
    <property type="entry name" value="Znf_C2H2_sf"/>
</dbReference>
<dbReference type="PaxDb" id="3827-XP_004487557.1"/>
<reference evidence="12" key="2">
    <citation type="submission" date="2025-08" db="UniProtKB">
        <authorList>
            <consortium name="RefSeq"/>
        </authorList>
    </citation>
    <scope>IDENTIFICATION</scope>
    <source>
        <tissue evidence="12">Etiolated seedlings</tissue>
    </source>
</reference>
<dbReference type="eggNOG" id="KOG1721">
    <property type="taxonomic scope" value="Eukaryota"/>
</dbReference>
<keyword evidence="6" id="KW-0805">Transcription regulation</keyword>
<keyword evidence="5" id="KW-0862">Zinc</keyword>
<dbReference type="InterPro" id="IPR058196">
    <property type="entry name" value="zf-C2H2_STOP1/2_C"/>
</dbReference>
<dbReference type="PROSITE" id="PS50157">
    <property type="entry name" value="ZINC_FINGER_C2H2_2"/>
    <property type="match status" value="1"/>
</dbReference>
<keyword evidence="3" id="KW-0677">Repeat</keyword>
<gene>
    <name evidence="12" type="primary">LOC101496905</name>
</gene>
<dbReference type="Pfam" id="PF23115">
    <property type="entry name" value="zf-C2H2_STOP2_3rd"/>
    <property type="match status" value="1"/>
</dbReference>
<keyword evidence="4 9" id="KW-0863">Zinc-finger</keyword>
<dbReference type="SMART" id="SM00355">
    <property type="entry name" value="ZnF_C2H2"/>
    <property type="match status" value="3"/>
</dbReference>
<evidence type="ECO:0000256" key="7">
    <source>
        <dbReference type="ARBA" id="ARBA00023163"/>
    </source>
</evidence>
<dbReference type="InterPro" id="IPR013087">
    <property type="entry name" value="Znf_C2H2_type"/>
</dbReference>
<evidence type="ECO:0000256" key="9">
    <source>
        <dbReference type="PROSITE-ProRule" id="PRU00042"/>
    </source>
</evidence>
<dbReference type="PANTHER" id="PTHR46352:SF8">
    <property type="entry name" value="PROTEIN SENSITIVE TO PROTON RHIZOTOXICITY 2"/>
    <property type="match status" value="1"/>
</dbReference>
<sequence length="399" mass="45315">MISNSTQSSFEREHVDQGLQMLPMVTEDLMPLPTSMEGISLSSLPSNSLLFNLSILKDKLNQVQTFVDVILSPNQQDSTNSIISTMNSTIQEIIVTATSIMFTCQHMALTFPQGTTITPCTNQELLEKNSNSIHHSNFGNINTSIDLRGQSLFSNDDQSQPLDWFSESYNSNINYKIKEDDQRVEISETSIKGSDETMSPKIICSHDDNINLKFGPSYIWVGPDCEDDIVELDATDLLAKYTHYCKVCGKGFKRDANLRMHMRAHGDEYKSSASLSNPMNKNRENYLISMKNKKYSCPQKGCRWNQKHVKFQPLKSLICAKNHYKRSHCPKMYVCKRCNMKQFSVLSDLRTHEKHCGDLRWQCSCGTNFSRKDKLMGHVGLFVGHHPVINGLSFSTHTN</sequence>
<dbReference type="PANTHER" id="PTHR46352">
    <property type="entry name" value="PROTEIN SENSITIVE TO PROTON RHIZOTOXICITY 1"/>
    <property type="match status" value="1"/>
</dbReference>
<evidence type="ECO:0000256" key="6">
    <source>
        <dbReference type="ARBA" id="ARBA00023015"/>
    </source>
</evidence>
<keyword evidence="11" id="KW-1185">Reference proteome</keyword>
<keyword evidence="2" id="KW-0479">Metal-binding</keyword>
<protein>
    <submittedName>
        <fullName evidence="12">Protein SENSITIVE TO PROTON RHIZOTOXICITY 2</fullName>
    </submittedName>
</protein>
<dbReference type="Pfam" id="PF23118">
    <property type="entry name" value="zf-C2H2_STOP2_C"/>
    <property type="match status" value="1"/>
</dbReference>
<dbReference type="InterPro" id="IPR044300">
    <property type="entry name" value="STOP1/2"/>
</dbReference>
<dbReference type="AlphaFoldDB" id="A0A1S2XDA8"/>
<keyword evidence="7" id="KW-0804">Transcription</keyword>
<dbReference type="SUPFAM" id="SSF57667">
    <property type="entry name" value="beta-beta-alpha zinc fingers"/>
    <property type="match status" value="1"/>
</dbReference>
<dbReference type="OrthoDB" id="8113227at2759"/>
<dbReference type="GO" id="GO:0010447">
    <property type="term" value="P:response to acidic pH"/>
    <property type="evidence" value="ECO:0007669"/>
    <property type="project" value="InterPro"/>
</dbReference>
<evidence type="ECO:0000256" key="4">
    <source>
        <dbReference type="ARBA" id="ARBA00022771"/>
    </source>
</evidence>
<dbReference type="FunFam" id="3.30.160.60:FF:000145">
    <property type="entry name" value="Zinc finger protein 574"/>
    <property type="match status" value="1"/>
</dbReference>
<dbReference type="PROSITE" id="PS00028">
    <property type="entry name" value="ZINC_FINGER_C2H2_1"/>
    <property type="match status" value="1"/>
</dbReference>
<evidence type="ECO:0000256" key="5">
    <source>
        <dbReference type="ARBA" id="ARBA00022833"/>
    </source>
</evidence>
<dbReference type="InterPro" id="IPR059161">
    <property type="entry name" value="Znf-C2H2_STOP1/2_3rd"/>
</dbReference>
<evidence type="ECO:0000256" key="2">
    <source>
        <dbReference type="ARBA" id="ARBA00022723"/>
    </source>
</evidence>
<keyword evidence="8" id="KW-0539">Nucleus</keyword>
<evidence type="ECO:0000313" key="11">
    <source>
        <dbReference type="Proteomes" id="UP000087171"/>
    </source>
</evidence>
<evidence type="ECO:0000313" key="12">
    <source>
        <dbReference type="RefSeq" id="XP_004487557.1"/>
    </source>
</evidence>
<dbReference type="GO" id="GO:0010044">
    <property type="term" value="P:response to aluminum ion"/>
    <property type="evidence" value="ECO:0007669"/>
    <property type="project" value="InterPro"/>
</dbReference>
<dbReference type="STRING" id="3827.A0A1S2XDA8"/>
<proteinExistence type="predicted"/>
<comment type="subcellular location">
    <subcellularLocation>
        <location evidence="1">Nucleus</location>
    </subcellularLocation>
</comment>
<dbReference type="Proteomes" id="UP000087171">
    <property type="component" value="Chromosome Ca1"/>
</dbReference>
<dbReference type="KEGG" id="cam:101496905"/>